<protein>
    <recommendedName>
        <fullName evidence="2">riboflavin kinase</fullName>
        <ecNumber evidence="2">2.7.1.26</ecNumber>
    </recommendedName>
</protein>
<dbReference type="PANTHER" id="PTHR22749:SF6">
    <property type="entry name" value="RIBOFLAVIN KINASE"/>
    <property type="match status" value="1"/>
</dbReference>
<evidence type="ECO:0000256" key="5">
    <source>
        <dbReference type="ARBA" id="ARBA00022679"/>
    </source>
</evidence>
<sequence>MSVILKQGILFYAKGRVVHGFGRGSKKLGIPTANLEDAVVARLPASVNTGIYFGWARIDNGPIYKAVVSIGWNPYFKNSKRSFEAHLLHKFEEDFYDSQLQLNILKYHRAEKNFESLGTYLLTLLISDSVVHGLPT</sequence>
<dbReference type="SUPFAM" id="SSF82114">
    <property type="entry name" value="Riboflavin kinase-like"/>
    <property type="match status" value="1"/>
</dbReference>
<dbReference type="InterPro" id="IPR023468">
    <property type="entry name" value="Riboflavin_kinase"/>
</dbReference>
<dbReference type="GO" id="GO:0008531">
    <property type="term" value="F:riboflavin kinase activity"/>
    <property type="evidence" value="ECO:0007669"/>
    <property type="project" value="UniProtKB-EC"/>
</dbReference>
<dbReference type="EMBL" id="UZAN01040689">
    <property type="protein sequence ID" value="VDP70556.1"/>
    <property type="molecule type" value="Genomic_DNA"/>
</dbReference>
<dbReference type="GO" id="GO:0009398">
    <property type="term" value="P:FMN biosynthetic process"/>
    <property type="evidence" value="ECO:0007669"/>
    <property type="project" value="UniProtKB-UniPathway"/>
</dbReference>
<feature type="domain" description="Riboflavin kinase" evidence="8">
    <location>
        <begin position="9"/>
        <end position="118"/>
    </location>
</feature>
<evidence type="ECO:0000256" key="4">
    <source>
        <dbReference type="ARBA" id="ARBA00022643"/>
    </source>
</evidence>
<evidence type="ECO:0000313" key="9">
    <source>
        <dbReference type="EMBL" id="VDP70556.1"/>
    </source>
</evidence>
<dbReference type="PANTHER" id="PTHR22749">
    <property type="entry name" value="RIBOFLAVIN KINASE/FMN ADENYLYLTRANSFERASE"/>
    <property type="match status" value="1"/>
</dbReference>
<keyword evidence="10" id="KW-1185">Reference proteome</keyword>
<keyword evidence="4" id="KW-0288">FMN</keyword>
<name>A0A183A9Z4_9TREM</name>
<keyword evidence="5" id="KW-0808">Transferase</keyword>
<evidence type="ECO:0000256" key="6">
    <source>
        <dbReference type="ARBA" id="ARBA00022741"/>
    </source>
</evidence>
<evidence type="ECO:0000313" key="10">
    <source>
        <dbReference type="Proteomes" id="UP000272942"/>
    </source>
</evidence>
<dbReference type="GO" id="GO:0005739">
    <property type="term" value="C:mitochondrion"/>
    <property type="evidence" value="ECO:0007669"/>
    <property type="project" value="TreeGrafter"/>
</dbReference>
<evidence type="ECO:0000313" key="11">
    <source>
        <dbReference type="WBParaSite" id="ECPE_0000378401-mRNA-1"/>
    </source>
</evidence>
<keyword evidence="3" id="KW-0285">Flavoprotein</keyword>
<dbReference type="InterPro" id="IPR015865">
    <property type="entry name" value="Riboflavin_kinase_bac/euk"/>
</dbReference>
<dbReference type="Gene3D" id="2.40.30.30">
    <property type="entry name" value="Riboflavin kinase-like"/>
    <property type="match status" value="1"/>
</dbReference>
<dbReference type="GO" id="GO:0005524">
    <property type="term" value="F:ATP binding"/>
    <property type="evidence" value="ECO:0007669"/>
    <property type="project" value="UniProtKB-KW"/>
</dbReference>
<dbReference type="Pfam" id="PF01687">
    <property type="entry name" value="Flavokinase"/>
    <property type="match status" value="1"/>
</dbReference>
<dbReference type="WBParaSite" id="ECPE_0000378401-mRNA-1">
    <property type="protein sequence ID" value="ECPE_0000378401-mRNA-1"/>
    <property type="gene ID" value="ECPE_0000378401"/>
</dbReference>
<proteinExistence type="predicted"/>
<reference evidence="11" key="1">
    <citation type="submission" date="2016-06" db="UniProtKB">
        <authorList>
            <consortium name="WormBaseParasite"/>
        </authorList>
    </citation>
    <scope>IDENTIFICATION</scope>
</reference>
<gene>
    <name evidence="9" type="ORF">ECPE_LOCUS3779</name>
</gene>
<keyword evidence="7" id="KW-0067">ATP-binding</keyword>
<evidence type="ECO:0000256" key="7">
    <source>
        <dbReference type="ARBA" id="ARBA00022840"/>
    </source>
</evidence>
<comment type="pathway">
    <text evidence="1">Cofactor biosynthesis; FMN biosynthesis; FMN from riboflavin (ATP route): step 1/1.</text>
</comment>
<accession>A0A183A9Z4</accession>
<evidence type="ECO:0000259" key="8">
    <source>
        <dbReference type="SMART" id="SM00904"/>
    </source>
</evidence>
<dbReference type="GO" id="GO:0009231">
    <property type="term" value="P:riboflavin biosynthetic process"/>
    <property type="evidence" value="ECO:0007669"/>
    <property type="project" value="InterPro"/>
</dbReference>
<evidence type="ECO:0000256" key="1">
    <source>
        <dbReference type="ARBA" id="ARBA00005201"/>
    </source>
</evidence>
<dbReference type="InterPro" id="IPR023465">
    <property type="entry name" value="Riboflavin_kinase_dom_sf"/>
</dbReference>
<dbReference type="AlphaFoldDB" id="A0A183A9Z4"/>
<organism evidence="11">
    <name type="scientific">Echinostoma caproni</name>
    <dbReference type="NCBI Taxonomy" id="27848"/>
    <lineage>
        <taxon>Eukaryota</taxon>
        <taxon>Metazoa</taxon>
        <taxon>Spiralia</taxon>
        <taxon>Lophotrochozoa</taxon>
        <taxon>Platyhelminthes</taxon>
        <taxon>Trematoda</taxon>
        <taxon>Digenea</taxon>
        <taxon>Plagiorchiida</taxon>
        <taxon>Echinostomata</taxon>
        <taxon>Echinostomatoidea</taxon>
        <taxon>Echinostomatidae</taxon>
        <taxon>Echinostoma</taxon>
    </lineage>
</organism>
<evidence type="ECO:0000256" key="3">
    <source>
        <dbReference type="ARBA" id="ARBA00022630"/>
    </source>
</evidence>
<dbReference type="EC" id="2.7.1.26" evidence="2"/>
<dbReference type="UniPathway" id="UPA00276">
    <property type="reaction ID" value="UER00406"/>
</dbReference>
<dbReference type="SMART" id="SM00904">
    <property type="entry name" value="Flavokinase"/>
    <property type="match status" value="1"/>
</dbReference>
<dbReference type="Proteomes" id="UP000272942">
    <property type="component" value="Unassembled WGS sequence"/>
</dbReference>
<dbReference type="OrthoDB" id="276388at2759"/>
<evidence type="ECO:0000256" key="2">
    <source>
        <dbReference type="ARBA" id="ARBA00012105"/>
    </source>
</evidence>
<keyword evidence="6" id="KW-0547">Nucleotide-binding</keyword>
<reference evidence="9 10" key="2">
    <citation type="submission" date="2018-11" db="EMBL/GenBank/DDBJ databases">
        <authorList>
            <consortium name="Pathogen Informatics"/>
        </authorList>
    </citation>
    <scope>NUCLEOTIDE SEQUENCE [LARGE SCALE GENOMIC DNA]</scope>
    <source>
        <strain evidence="9 10">Egypt</strain>
    </source>
</reference>